<dbReference type="RefSeq" id="WP_169658695.1">
    <property type="nucleotide sequence ID" value="NZ_JABANE010000065.1"/>
</dbReference>
<proteinExistence type="inferred from homology"/>
<feature type="transmembrane region" description="Helical" evidence="6">
    <location>
        <begin position="1347"/>
        <end position="1374"/>
    </location>
</feature>
<dbReference type="Pfam" id="PF04286">
    <property type="entry name" value="DUF445"/>
    <property type="match status" value="2"/>
</dbReference>
<dbReference type="PANTHER" id="PTHR35791">
    <property type="entry name" value="UPF0754 MEMBRANE PROTEIN YHEB"/>
    <property type="match status" value="1"/>
</dbReference>
<dbReference type="InterPro" id="IPR007383">
    <property type="entry name" value="DUF445"/>
</dbReference>
<keyword evidence="4 6" id="KW-1133">Transmembrane helix</keyword>
<dbReference type="Proteomes" id="UP000576082">
    <property type="component" value="Unassembled WGS sequence"/>
</dbReference>
<evidence type="ECO:0000256" key="6">
    <source>
        <dbReference type="SAM" id="Phobius"/>
    </source>
</evidence>
<reference evidence="7 8" key="1">
    <citation type="submission" date="2020-04" db="EMBL/GenBank/DDBJ databases">
        <title>Flammeovirga sp. SR4, a novel species isolated from seawater.</title>
        <authorList>
            <person name="Wang X."/>
        </authorList>
    </citation>
    <scope>NUCLEOTIDE SEQUENCE [LARGE SCALE GENOMIC DNA]</scope>
    <source>
        <strain evidence="7 8">ATCC 23126</strain>
    </source>
</reference>
<dbReference type="PANTHER" id="PTHR35791:SF1">
    <property type="entry name" value="UPF0754 MEMBRANE PROTEIN YHEB"/>
    <property type="match status" value="1"/>
</dbReference>
<organism evidence="7 8">
    <name type="scientific">Flammeovirga aprica JL-4</name>
    <dbReference type="NCBI Taxonomy" id="694437"/>
    <lineage>
        <taxon>Bacteria</taxon>
        <taxon>Pseudomonadati</taxon>
        <taxon>Bacteroidota</taxon>
        <taxon>Cytophagia</taxon>
        <taxon>Cytophagales</taxon>
        <taxon>Flammeovirgaceae</taxon>
        <taxon>Flammeovirga</taxon>
    </lineage>
</organism>
<name>A0A7X9RX89_9BACT</name>
<evidence type="ECO:0000313" key="8">
    <source>
        <dbReference type="Proteomes" id="UP000576082"/>
    </source>
</evidence>
<comment type="caution">
    <text evidence="7">The sequence shown here is derived from an EMBL/GenBank/DDBJ whole genome shotgun (WGS) entry which is preliminary data.</text>
</comment>
<keyword evidence="3 6" id="KW-0812">Transmembrane</keyword>
<gene>
    <name evidence="7" type="ORF">HHU12_20955</name>
</gene>
<evidence type="ECO:0000313" key="7">
    <source>
        <dbReference type="EMBL" id="NME70458.1"/>
    </source>
</evidence>
<keyword evidence="5 6" id="KW-0472">Membrane</keyword>
<dbReference type="EMBL" id="JABANE010000065">
    <property type="protein sequence ID" value="NME70458.1"/>
    <property type="molecule type" value="Genomic_DNA"/>
</dbReference>
<evidence type="ECO:0000256" key="4">
    <source>
        <dbReference type="ARBA" id="ARBA00022989"/>
    </source>
</evidence>
<feature type="transmembrane region" description="Helical" evidence="6">
    <location>
        <begin position="654"/>
        <end position="673"/>
    </location>
</feature>
<feature type="transmembrane region" description="Helical" evidence="6">
    <location>
        <begin position="679"/>
        <end position="701"/>
    </location>
</feature>
<protein>
    <submittedName>
        <fullName evidence="7">DUF445 family protein</fullName>
    </submittedName>
</protein>
<evidence type="ECO:0000256" key="3">
    <source>
        <dbReference type="ARBA" id="ARBA00022692"/>
    </source>
</evidence>
<evidence type="ECO:0000256" key="5">
    <source>
        <dbReference type="ARBA" id="ARBA00023136"/>
    </source>
</evidence>
<dbReference type="GO" id="GO:0012505">
    <property type="term" value="C:endomembrane system"/>
    <property type="evidence" value="ECO:0007669"/>
    <property type="project" value="UniProtKB-SubCell"/>
</dbReference>
<accession>A0A7X9RX89</accession>
<evidence type="ECO:0000256" key="1">
    <source>
        <dbReference type="ARBA" id="ARBA00004308"/>
    </source>
</evidence>
<evidence type="ECO:0000256" key="2">
    <source>
        <dbReference type="ARBA" id="ARBA00008053"/>
    </source>
</evidence>
<sequence>MISEVLLKIISGSVVGYTTNDLALRMLFEKVMGIPSIVEQTKEEFIKNISQLVESEIIRHDNISEEVKKEAFQNALHIMLTEFIETHLKEAFREDELIDEIPEIGTSIDRFLALIDEQSKETIRKGLNGLLMNSNIADFTSKQHIRYICDQSFDIILSILKEESLIEVLTNDIWHEFKRERVKSVVSPILFEALDQYTGDFFDELHELIKNDELPLNNFIDNFLKQIENDELILKLSQSISQKSISELLGSGDHIHIAKEVHRILDKELQDQSDNAPIKRLINILIDVVSQEETTIFDLLPPTIADNFEQFLRKNMPIILDAVVEWIQENRDEINHLVNEAFEEEASLIGRWLMGLFVDSVSERFKVVDEIIHIANDQKTEQNSKALAEQGAEFILDYLKKNSIGSLIHKFDQKGLIDTIHALLKTLVDEKLLGQGAESMSSIMDRKIESIWSSDRQHEDLSKLFNFLIDEQLISKFIYQKKSTEKAKSIVSERLDRIKDQPLYTLFTDATISKFGTKTQDFSEKILHSEKVAISKTLEGILDKEITQKPFSALIGANTVEKWTPKLKKLSVSFIRDEFEKGKKRPIHDLVKIAQNSTSLPKKLTSGIIGYIDRNINRLMKGQVSRIVADNLQNKHNKLPEMVKGFMGQNMKPITYFGAFLGAIAGGLTFFVPMGENPLSLGLSIALVYGVTGLATNWIAIKMIFRPYQAKYIMGIKVPFTPSVVSANKQNFANNMGKFVGQQLLNEESIGNDIQGKLSTLKKNIYNTFVETDYHTLDILLETEKKGIAKKVSKDFTHNLFSKRYEYAQTFANKIEEELVKINSFPSSSLQTRFIDLAHRDTVYETLSKFMTNKVIDLFNNDLMLNDAIPDKFVDQMFDAVKQILRKQLDKAHQWILKDDLFDELKKVFRDKLMEYRSKSLNEIPIFANNKVKIKESTWRVMAETIEKEDFQNRVLHFFEKQLLDISNQEQPIRTLFGGKPYEALQANSIKIVEQLIQRVIHHLSENNEKIAEDVYASVVKKRRIATLYEGNIKRTSLALTDRKIPDLLLRGLPSITKKIQDRISIISKQTKIKDLNVAINNEPLKETVIGLLQNQRLLTSVQFVLNRIVDEVFETKIEKILSVGSISEGELYDQLSQNLAPEIEIVRSHLSEQISNEEKKEKIVTELSDIIKEISKKVILSKKVKDIFRNTDEEELRDGIQSTFTILLNSRSSQKFVSSIAHHIATYLEENGFAELVNHEQLIYDVEKGIAKSLENNKNQEVIRELIKNLSVIFLNDFNKCLTTETKNYLLSKILDGLMESASPHTGALIRTIDFQGIVVNEINQMDPAKIEELFYGFAGMYFRRLIIYGFFLGLPIGAMLDFGLIQLVSFVFKE</sequence>
<comment type="subcellular location">
    <subcellularLocation>
        <location evidence="1">Endomembrane system</location>
    </subcellularLocation>
</comment>
<comment type="similarity">
    <text evidence="2">Belongs to the UPF0754 family.</text>
</comment>
<keyword evidence="8" id="KW-1185">Reference proteome</keyword>